<dbReference type="InterPro" id="IPR002110">
    <property type="entry name" value="Ankyrin_rpt"/>
</dbReference>
<evidence type="ECO:0000256" key="2">
    <source>
        <dbReference type="ARBA" id="ARBA00023043"/>
    </source>
</evidence>
<dbReference type="SUPFAM" id="SSF48403">
    <property type="entry name" value="Ankyrin repeat"/>
    <property type="match status" value="1"/>
</dbReference>
<dbReference type="Gene3D" id="3.90.280.10">
    <property type="entry name" value="PEBP-like"/>
    <property type="match status" value="1"/>
</dbReference>
<dbReference type="CDD" id="cd00865">
    <property type="entry name" value="PEBP_bact_arch"/>
    <property type="match status" value="1"/>
</dbReference>
<dbReference type="SMART" id="SM00248">
    <property type="entry name" value="ANK"/>
    <property type="match status" value="3"/>
</dbReference>
<dbReference type="SUPFAM" id="SSF49777">
    <property type="entry name" value="PEBP-like"/>
    <property type="match status" value="1"/>
</dbReference>
<dbReference type="InterPro" id="IPR005247">
    <property type="entry name" value="YbhB_YbcL/LppC-like"/>
</dbReference>
<dbReference type="EMBL" id="MK072042">
    <property type="protein sequence ID" value="AYV77401.1"/>
    <property type="molecule type" value="Genomic_DNA"/>
</dbReference>
<name>A0A3G4ZTS0_9VIRU</name>
<sequence length="266" mass="31147">MNDLQQYFNKMIIKLKECDEPDYYKDFLKMKEDILYKAFWLACMYDEVDIIKTIYVSYQIDIERTDFCGNTPFLLACSDNQRLEVIQYLYSITIDRNHQNDLGSNAMFLASIRNNIDIMKYLIDKCGFDPKCKRMHWGWNCFLMACATENFDIVKYLCETYNFSGSTSICDENGLILACAHNKKTKVIQYVIKKCLITQKDKSGKNSSRNNRYDGPCPPKSSEHRYYFKVFALDTILEDNLNKEDLERAMRNRIIASGQIIGLFSS</sequence>
<dbReference type="PANTHER" id="PTHR24188:SF29">
    <property type="entry name" value="GH09064P"/>
    <property type="match status" value="1"/>
</dbReference>
<organism evidence="3">
    <name type="scientific">Dasosvirus sp</name>
    <dbReference type="NCBI Taxonomy" id="2487764"/>
    <lineage>
        <taxon>Viruses</taxon>
        <taxon>Varidnaviria</taxon>
        <taxon>Bamfordvirae</taxon>
        <taxon>Nucleocytoviricota</taxon>
        <taxon>Megaviricetes</taxon>
        <taxon>Imitervirales</taxon>
        <taxon>Mimiviridae</taxon>
        <taxon>Klosneuvirinae</taxon>
    </lineage>
</organism>
<keyword evidence="2" id="KW-0040">ANK repeat</keyword>
<keyword evidence="1" id="KW-0677">Repeat</keyword>
<dbReference type="Gene3D" id="1.25.40.20">
    <property type="entry name" value="Ankyrin repeat-containing domain"/>
    <property type="match status" value="1"/>
</dbReference>
<dbReference type="InterPro" id="IPR036770">
    <property type="entry name" value="Ankyrin_rpt-contain_sf"/>
</dbReference>
<dbReference type="Pfam" id="PF01161">
    <property type="entry name" value="PBP"/>
    <property type="match status" value="1"/>
</dbReference>
<evidence type="ECO:0000313" key="3">
    <source>
        <dbReference type="EMBL" id="AYV77401.1"/>
    </source>
</evidence>
<dbReference type="Pfam" id="PF12796">
    <property type="entry name" value="Ank_2"/>
    <property type="match status" value="1"/>
</dbReference>
<dbReference type="InterPro" id="IPR036610">
    <property type="entry name" value="PEBP-like_sf"/>
</dbReference>
<dbReference type="InterPro" id="IPR008914">
    <property type="entry name" value="PEBP"/>
</dbReference>
<gene>
    <name evidence="3" type="ORF">Dasosvirus1_36</name>
</gene>
<dbReference type="PANTHER" id="PTHR24188">
    <property type="entry name" value="ANKYRIN REPEAT PROTEIN"/>
    <property type="match status" value="1"/>
</dbReference>
<proteinExistence type="predicted"/>
<evidence type="ECO:0000256" key="1">
    <source>
        <dbReference type="ARBA" id="ARBA00022737"/>
    </source>
</evidence>
<reference evidence="3" key="1">
    <citation type="submission" date="2018-10" db="EMBL/GenBank/DDBJ databases">
        <title>Hidden diversity of soil giant viruses.</title>
        <authorList>
            <person name="Schulz F."/>
            <person name="Alteio L."/>
            <person name="Goudeau D."/>
            <person name="Ryan E.M."/>
            <person name="Malmstrom R.R."/>
            <person name="Blanchard J."/>
            <person name="Woyke T."/>
        </authorList>
    </citation>
    <scope>NUCLEOTIDE SEQUENCE</scope>
    <source>
        <strain evidence="3">DSV1</strain>
    </source>
</reference>
<accession>A0A3G4ZTS0</accession>
<protein>
    <submittedName>
        <fullName evidence="3">Kinase inhibitor</fullName>
    </submittedName>
</protein>